<dbReference type="OrthoDB" id="814802at2"/>
<gene>
    <name evidence="3" type="ORF">FA047_10060</name>
</gene>
<keyword evidence="4" id="KW-1185">Reference proteome</keyword>
<name>A0A4U1CPZ7_9SPHI</name>
<proteinExistence type="predicted"/>
<feature type="region of interest" description="Disordered" evidence="1">
    <location>
        <begin position="577"/>
        <end position="599"/>
    </location>
</feature>
<dbReference type="RefSeq" id="WP_136835904.1">
    <property type="nucleotide sequence ID" value="NZ_SWBQ01000002.1"/>
</dbReference>
<accession>A0A4U1CPZ7</accession>
<sequence length="599" mass="68711">MTKKVRKSYNSLKWVLGILLFGILLLVAMSWYLGVKIQPVIKTQVRTMVLNATDSLYRIEFSDVSTNFITGSATLNDVTIIPDTVVYKKLTGLKLAPNNIYYVRLKKLMVKNFHPWNALRFRKLKIDVLLFDNPDVVMVNKQFDFNESKRAYPDKSPYDYISGYLKELKVKTIDFKNIRFKYVNNNTKVPQVDSIKNLNITLKNWLIDKNSAKDVNRFYLLKDIVINLNNYSFATPDSLYHLNLNELNFSAASGKLYIKSFKVVPRYDEMKFGQVAGFAKDRFNIEMSDMSLEGINLPLYIRKQELYAKEMNISNGFVHVFNNNALPKEMETRIGKYPHQLLQKVKGLVTVKQLNLNNVDISYAEFDRDSKQKGKITFEKTSGSITNVTNSAVVKAQNHYMFAGLTSYMMGRGRLDVNFRFDLNATDGAFTYSGKLGPMDGRVLNRITKPLGMVEVKSGKVRQLDFNIKANDLEASGKVDFAFKDLSVALLKKDEAQGRLVKQGLMSFLANAMVINSDNPNAAGVSLTAPIKYERVKTASFFNFIWKTLFQGIKYSVGVTPEKEKKIKLQIANFEQMKSDRDKRRAERQKRKARKENRR</sequence>
<evidence type="ECO:0008006" key="5">
    <source>
        <dbReference type="Google" id="ProtNLM"/>
    </source>
</evidence>
<feature type="compositionally biased region" description="Basic residues" evidence="1">
    <location>
        <begin position="586"/>
        <end position="599"/>
    </location>
</feature>
<evidence type="ECO:0000256" key="1">
    <source>
        <dbReference type="SAM" id="MobiDB-lite"/>
    </source>
</evidence>
<keyword evidence="2" id="KW-0472">Membrane</keyword>
<evidence type="ECO:0000256" key="2">
    <source>
        <dbReference type="SAM" id="Phobius"/>
    </source>
</evidence>
<dbReference type="EMBL" id="SWBQ01000002">
    <property type="protein sequence ID" value="TKC07575.1"/>
    <property type="molecule type" value="Genomic_DNA"/>
</dbReference>
<organism evidence="3 4">
    <name type="scientific">Pedobacter frigoris</name>
    <dbReference type="NCBI Taxonomy" id="2571272"/>
    <lineage>
        <taxon>Bacteria</taxon>
        <taxon>Pseudomonadati</taxon>
        <taxon>Bacteroidota</taxon>
        <taxon>Sphingobacteriia</taxon>
        <taxon>Sphingobacteriales</taxon>
        <taxon>Sphingobacteriaceae</taxon>
        <taxon>Pedobacter</taxon>
    </lineage>
</organism>
<dbReference type="Proteomes" id="UP000307244">
    <property type="component" value="Unassembled WGS sequence"/>
</dbReference>
<feature type="transmembrane region" description="Helical" evidence="2">
    <location>
        <begin position="12"/>
        <end position="33"/>
    </location>
</feature>
<evidence type="ECO:0000313" key="4">
    <source>
        <dbReference type="Proteomes" id="UP000307244"/>
    </source>
</evidence>
<evidence type="ECO:0000313" key="3">
    <source>
        <dbReference type="EMBL" id="TKC07575.1"/>
    </source>
</evidence>
<reference evidence="3 4" key="1">
    <citation type="submission" date="2019-04" db="EMBL/GenBank/DDBJ databases">
        <title>Pedobacter sp. RP-3-15 sp. nov., isolated from Arctic soil.</title>
        <authorList>
            <person name="Dahal R.H."/>
            <person name="Kim D.-U."/>
        </authorList>
    </citation>
    <scope>NUCLEOTIDE SEQUENCE [LARGE SCALE GENOMIC DNA]</scope>
    <source>
        <strain evidence="3 4">RP-3-15</strain>
    </source>
</reference>
<protein>
    <recommendedName>
        <fullName evidence="5">DUF748 domain-containing protein</fullName>
    </recommendedName>
</protein>
<keyword evidence="2" id="KW-0812">Transmembrane</keyword>
<dbReference type="AlphaFoldDB" id="A0A4U1CPZ7"/>
<keyword evidence="2" id="KW-1133">Transmembrane helix</keyword>
<comment type="caution">
    <text evidence="3">The sequence shown here is derived from an EMBL/GenBank/DDBJ whole genome shotgun (WGS) entry which is preliminary data.</text>
</comment>